<proteinExistence type="predicted"/>
<evidence type="ECO:0000313" key="2">
    <source>
        <dbReference type="Proteomes" id="UP000234331"/>
    </source>
</evidence>
<dbReference type="RefSeq" id="WP_101831253.1">
    <property type="nucleotide sequence ID" value="NZ_FZMO01000098.1"/>
</dbReference>
<reference evidence="1 2" key="1">
    <citation type="submission" date="2017-06" db="EMBL/GenBank/DDBJ databases">
        <authorList>
            <person name="Kim H.J."/>
            <person name="Triplett B.A."/>
        </authorList>
    </citation>
    <scope>NUCLEOTIDE SEQUENCE [LARGE SCALE GENOMIC DNA]</scope>
    <source>
        <strain evidence="1">FRACA_ARgP5</strain>
    </source>
</reference>
<dbReference type="Proteomes" id="UP000234331">
    <property type="component" value="Unassembled WGS sequence"/>
</dbReference>
<accession>A0A2I2KNY7</accession>
<name>A0A2I2KNY7_9ACTN</name>
<keyword evidence="2" id="KW-1185">Reference proteome</keyword>
<dbReference type="EMBL" id="FZMO01000098">
    <property type="protein sequence ID" value="SNQ47385.1"/>
    <property type="molecule type" value="Genomic_DNA"/>
</dbReference>
<gene>
    <name evidence="1" type="ORF">FRACA_1870001</name>
</gene>
<organism evidence="1 2">
    <name type="scientific">Frankia canadensis</name>
    <dbReference type="NCBI Taxonomy" id="1836972"/>
    <lineage>
        <taxon>Bacteria</taxon>
        <taxon>Bacillati</taxon>
        <taxon>Actinomycetota</taxon>
        <taxon>Actinomycetes</taxon>
        <taxon>Frankiales</taxon>
        <taxon>Frankiaceae</taxon>
        <taxon>Frankia</taxon>
    </lineage>
</organism>
<sequence>MAAPNGDDVGEGTDPHVHVQADLGGAAVSRQITAATFGLAADAPARVSTGCGLTVAYARTSTRPGSVTCLACREYAHRRHLDAAAWAEQWRRQPTTDADLAAHAARAAAHHRDLARQFADPRR</sequence>
<evidence type="ECO:0000313" key="1">
    <source>
        <dbReference type="EMBL" id="SNQ47385.1"/>
    </source>
</evidence>
<protein>
    <submittedName>
        <fullName evidence="1">Uncharacterized protein</fullName>
    </submittedName>
</protein>
<dbReference type="AlphaFoldDB" id="A0A2I2KNY7"/>
<dbReference type="OrthoDB" id="3626727at2"/>